<keyword evidence="3 5" id="KW-0687">Ribonucleoprotein</keyword>
<sequence length="133" mass="15169">MQTDKRFYYAVGRRKESIVGVRLYFTQPAAFKVNGKDLEQYFSYPLYTALARAPFELTGLEGKVSVVAHANGGGKHGQAVALRLAVSRALVAYNEQLRPTLRAHGYLTRDPRAKERKKYGLKRARRAPQWQKR</sequence>
<dbReference type="AlphaFoldDB" id="A0A1F7VAM2"/>
<evidence type="ECO:0000313" key="8">
    <source>
        <dbReference type="EMBL" id="OGL87599.1"/>
    </source>
</evidence>
<protein>
    <recommendedName>
        <fullName evidence="4 5">Small ribosomal subunit protein uS9</fullName>
    </recommendedName>
</protein>
<dbReference type="GO" id="GO:0003735">
    <property type="term" value="F:structural constituent of ribosome"/>
    <property type="evidence" value="ECO:0007669"/>
    <property type="project" value="InterPro"/>
</dbReference>
<dbReference type="Pfam" id="PF00380">
    <property type="entry name" value="Ribosomal_S9"/>
    <property type="match status" value="1"/>
</dbReference>
<dbReference type="GO" id="GO:0003723">
    <property type="term" value="F:RNA binding"/>
    <property type="evidence" value="ECO:0007669"/>
    <property type="project" value="TreeGrafter"/>
</dbReference>
<evidence type="ECO:0000256" key="5">
    <source>
        <dbReference type="HAMAP-Rule" id="MF_00532"/>
    </source>
</evidence>
<gene>
    <name evidence="5" type="primary">rpsI</name>
    <name evidence="8" type="ORF">A3I42_01870</name>
</gene>
<keyword evidence="2 5" id="KW-0689">Ribosomal protein</keyword>
<accession>A0A1F7VAM2</accession>
<dbReference type="GO" id="GO:0022627">
    <property type="term" value="C:cytosolic small ribosomal subunit"/>
    <property type="evidence" value="ECO:0007669"/>
    <property type="project" value="TreeGrafter"/>
</dbReference>
<dbReference type="SUPFAM" id="SSF54211">
    <property type="entry name" value="Ribosomal protein S5 domain 2-like"/>
    <property type="match status" value="1"/>
</dbReference>
<dbReference type="EMBL" id="MGER01000071">
    <property type="protein sequence ID" value="OGL87599.1"/>
    <property type="molecule type" value="Genomic_DNA"/>
</dbReference>
<dbReference type="InterPro" id="IPR020574">
    <property type="entry name" value="Ribosomal_uS9_CS"/>
</dbReference>
<organism evidence="8 9">
    <name type="scientific">Candidatus Uhrbacteria bacterium RIFCSPLOWO2_02_FULL_49_11</name>
    <dbReference type="NCBI Taxonomy" id="1802409"/>
    <lineage>
        <taxon>Bacteria</taxon>
        <taxon>Candidatus Uhriibacteriota</taxon>
    </lineage>
</organism>
<evidence type="ECO:0000256" key="6">
    <source>
        <dbReference type="RuleBase" id="RU003815"/>
    </source>
</evidence>
<feature type="region of interest" description="Disordered" evidence="7">
    <location>
        <begin position="108"/>
        <end position="133"/>
    </location>
</feature>
<proteinExistence type="inferred from homology"/>
<evidence type="ECO:0000256" key="7">
    <source>
        <dbReference type="SAM" id="MobiDB-lite"/>
    </source>
</evidence>
<dbReference type="GO" id="GO:0006412">
    <property type="term" value="P:translation"/>
    <property type="evidence" value="ECO:0007669"/>
    <property type="project" value="UniProtKB-UniRule"/>
</dbReference>
<feature type="compositionally biased region" description="Basic residues" evidence="7">
    <location>
        <begin position="114"/>
        <end position="133"/>
    </location>
</feature>
<reference evidence="8 9" key="1">
    <citation type="journal article" date="2016" name="Nat. Commun.">
        <title>Thousands of microbial genomes shed light on interconnected biogeochemical processes in an aquifer system.</title>
        <authorList>
            <person name="Anantharaman K."/>
            <person name="Brown C.T."/>
            <person name="Hug L.A."/>
            <person name="Sharon I."/>
            <person name="Castelle C.J."/>
            <person name="Probst A.J."/>
            <person name="Thomas B.C."/>
            <person name="Singh A."/>
            <person name="Wilkins M.J."/>
            <person name="Karaoz U."/>
            <person name="Brodie E.L."/>
            <person name="Williams K.H."/>
            <person name="Hubbard S.S."/>
            <person name="Banfield J.F."/>
        </authorList>
    </citation>
    <scope>NUCLEOTIDE SEQUENCE [LARGE SCALE GENOMIC DNA]</scope>
</reference>
<dbReference type="NCBIfam" id="NF001099">
    <property type="entry name" value="PRK00132.1"/>
    <property type="match status" value="1"/>
</dbReference>
<dbReference type="InterPro" id="IPR014721">
    <property type="entry name" value="Ribsml_uS5_D2-typ_fold_subgr"/>
</dbReference>
<name>A0A1F7VAM2_9BACT</name>
<evidence type="ECO:0000256" key="3">
    <source>
        <dbReference type="ARBA" id="ARBA00023274"/>
    </source>
</evidence>
<dbReference type="PANTHER" id="PTHR21569">
    <property type="entry name" value="RIBOSOMAL PROTEIN S9"/>
    <property type="match status" value="1"/>
</dbReference>
<dbReference type="HAMAP" id="MF_00532_B">
    <property type="entry name" value="Ribosomal_uS9_B"/>
    <property type="match status" value="1"/>
</dbReference>
<dbReference type="InterPro" id="IPR020568">
    <property type="entry name" value="Ribosomal_Su5_D2-typ_SF"/>
</dbReference>
<dbReference type="PROSITE" id="PS00360">
    <property type="entry name" value="RIBOSOMAL_S9"/>
    <property type="match status" value="1"/>
</dbReference>
<comment type="similarity">
    <text evidence="1 5 6">Belongs to the universal ribosomal protein uS9 family.</text>
</comment>
<evidence type="ECO:0000256" key="2">
    <source>
        <dbReference type="ARBA" id="ARBA00022980"/>
    </source>
</evidence>
<dbReference type="InterPro" id="IPR000754">
    <property type="entry name" value="Ribosomal_uS9"/>
</dbReference>
<evidence type="ECO:0000313" key="9">
    <source>
        <dbReference type="Proteomes" id="UP000178264"/>
    </source>
</evidence>
<dbReference type="Gene3D" id="3.30.230.10">
    <property type="match status" value="1"/>
</dbReference>
<evidence type="ECO:0000256" key="1">
    <source>
        <dbReference type="ARBA" id="ARBA00005251"/>
    </source>
</evidence>
<dbReference type="PANTHER" id="PTHR21569:SF1">
    <property type="entry name" value="SMALL RIBOSOMAL SUBUNIT PROTEIN US9M"/>
    <property type="match status" value="1"/>
</dbReference>
<comment type="caution">
    <text evidence="8">The sequence shown here is derived from an EMBL/GenBank/DDBJ whole genome shotgun (WGS) entry which is preliminary data.</text>
</comment>
<evidence type="ECO:0000256" key="4">
    <source>
        <dbReference type="ARBA" id="ARBA00035259"/>
    </source>
</evidence>
<dbReference type="Proteomes" id="UP000178264">
    <property type="component" value="Unassembled WGS sequence"/>
</dbReference>
<dbReference type="InterPro" id="IPR023035">
    <property type="entry name" value="Ribosomal_uS9_bac/plastid"/>
</dbReference>